<dbReference type="InterPro" id="IPR029044">
    <property type="entry name" value="Nucleotide-diphossugar_trans"/>
</dbReference>
<protein>
    <recommendedName>
        <fullName evidence="1">Nucleotidyl transferase domain-containing protein</fullName>
    </recommendedName>
</protein>
<evidence type="ECO:0000259" key="1">
    <source>
        <dbReference type="Pfam" id="PF00483"/>
    </source>
</evidence>
<dbReference type="AlphaFoldDB" id="A0A2H0ULX0"/>
<evidence type="ECO:0000313" key="3">
    <source>
        <dbReference type="Proteomes" id="UP000229526"/>
    </source>
</evidence>
<dbReference type="Proteomes" id="UP000229526">
    <property type="component" value="Unassembled WGS sequence"/>
</dbReference>
<sequence length="241" mass="26716">MKGYKNLDVVILCGGKGTRLQSVLSDRPKILAPLNGETFLDILLFKLKKMGFARVIMALGYGHEKIISYIGEKDWDKHSDLKLVYSIEPTPMGTGGAIKFAESHIKSDSFVVINGDTFFDVDFPAFAEFHQTKNALVSLAVSKRKELHNHYHVVTESASGKISEFSSSTSHPHYYLMTGVFLLRRDVLGHMAPGTFSLEVDFLPSALSHGLYAFDAGADFHDIGTPELYEAAKKLGRRSEN</sequence>
<feature type="domain" description="Nucleotidyl transferase" evidence="1">
    <location>
        <begin position="10"/>
        <end position="233"/>
    </location>
</feature>
<evidence type="ECO:0000313" key="2">
    <source>
        <dbReference type="EMBL" id="PIR87419.1"/>
    </source>
</evidence>
<accession>A0A2H0ULX0</accession>
<dbReference type="InterPro" id="IPR005835">
    <property type="entry name" value="NTP_transferase_dom"/>
</dbReference>
<name>A0A2H0ULX0_9BACT</name>
<dbReference type="Gene3D" id="3.90.550.10">
    <property type="entry name" value="Spore Coat Polysaccharide Biosynthesis Protein SpsA, Chain A"/>
    <property type="match status" value="1"/>
</dbReference>
<dbReference type="InterPro" id="IPR050486">
    <property type="entry name" value="Mannose-1P_guanyltransferase"/>
</dbReference>
<comment type="caution">
    <text evidence="2">The sequence shown here is derived from an EMBL/GenBank/DDBJ whole genome shotgun (WGS) entry which is preliminary data.</text>
</comment>
<dbReference type="EMBL" id="PFBD01000003">
    <property type="protein sequence ID" value="PIR87419.1"/>
    <property type="molecule type" value="Genomic_DNA"/>
</dbReference>
<dbReference type="Pfam" id="PF00483">
    <property type="entry name" value="NTP_transferase"/>
    <property type="match status" value="1"/>
</dbReference>
<proteinExistence type="predicted"/>
<reference evidence="3" key="1">
    <citation type="submission" date="2017-09" db="EMBL/GenBank/DDBJ databases">
        <title>Depth-based differentiation of microbial function through sediment-hosted aquifers and enrichment of novel symbionts in the deep terrestrial subsurface.</title>
        <authorList>
            <person name="Probst A.J."/>
            <person name="Ladd B."/>
            <person name="Jarett J.K."/>
            <person name="Geller-Mcgrath D.E."/>
            <person name="Sieber C.M.K."/>
            <person name="Emerson J.B."/>
            <person name="Anantharaman K."/>
            <person name="Thomas B.C."/>
            <person name="Malmstrom R."/>
            <person name="Stieglmeier M."/>
            <person name="Klingl A."/>
            <person name="Woyke T."/>
            <person name="Ryan C.M."/>
            <person name="Banfield J.F."/>
        </authorList>
    </citation>
    <scope>NUCLEOTIDE SEQUENCE [LARGE SCALE GENOMIC DNA]</scope>
</reference>
<organism evidence="2 3">
    <name type="scientific">Candidatus Harrisonbacteria bacterium CG10_big_fil_rev_8_21_14_0_10_49_15</name>
    <dbReference type="NCBI Taxonomy" id="1974587"/>
    <lineage>
        <taxon>Bacteria</taxon>
        <taxon>Candidatus Harrisoniibacteriota</taxon>
    </lineage>
</organism>
<gene>
    <name evidence="2" type="ORF">COU11_00630</name>
</gene>
<dbReference type="SUPFAM" id="SSF53448">
    <property type="entry name" value="Nucleotide-diphospho-sugar transferases"/>
    <property type="match status" value="1"/>
</dbReference>
<dbReference type="PANTHER" id="PTHR22572">
    <property type="entry name" value="SUGAR-1-PHOSPHATE GUANYL TRANSFERASE"/>
    <property type="match status" value="1"/>
</dbReference>